<evidence type="ECO:0000256" key="2">
    <source>
        <dbReference type="ARBA" id="ARBA00022630"/>
    </source>
</evidence>
<dbReference type="RefSeq" id="WP_089887932.1">
    <property type="nucleotide sequence ID" value="NZ_CBCYMJ010000005.1"/>
</dbReference>
<dbReference type="EMBL" id="FNPR01000001">
    <property type="protein sequence ID" value="SDY20536.1"/>
    <property type="molecule type" value="Genomic_DNA"/>
</dbReference>
<evidence type="ECO:0000256" key="3">
    <source>
        <dbReference type="ARBA" id="ARBA00022643"/>
    </source>
</evidence>
<keyword evidence="3" id="KW-0288">FMN</keyword>
<keyword evidence="7" id="KW-1185">Reference proteome</keyword>
<evidence type="ECO:0000313" key="7">
    <source>
        <dbReference type="Proteomes" id="UP000199026"/>
    </source>
</evidence>
<sequence>MKAGTHPWALDLSQLYTEIWARLMRGVHDRHAPARHPTLATVSKDGRPQARTVVLRAANKMAGTLDIHTDLHSAKVKELRVTPFAALHVWDASAHLQLRLEAHVTLLTGPDVAAIWESVPAASRLSYGSDPAPGQPIAKALDYTKGADQASFAILRLAVETVDALNLGQQHRRARFNRDDNWAGMWLAP</sequence>
<dbReference type="AlphaFoldDB" id="A0A1H3HYJ6"/>
<dbReference type="Pfam" id="PF12766">
    <property type="entry name" value="Pyridox_oxase_2"/>
    <property type="match status" value="1"/>
</dbReference>
<comment type="cofactor">
    <cofactor evidence="1">
        <name>FMN</name>
        <dbReference type="ChEBI" id="CHEBI:58210"/>
    </cofactor>
</comment>
<proteinExistence type="predicted"/>
<evidence type="ECO:0000259" key="5">
    <source>
        <dbReference type="Pfam" id="PF12766"/>
    </source>
</evidence>
<dbReference type="InterPro" id="IPR012349">
    <property type="entry name" value="Split_barrel_FMN-bd"/>
</dbReference>
<evidence type="ECO:0000256" key="4">
    <source>
        <dbReference type="ARBA" id="ARBA00023002"/>
    </source>
</evidence>
<protein>
    <submittedName>
        <fullName evidence="6">Pyridoxine/pyridoxamine 5'-phosphate oxidase</fullName>
    </submittedName>
</protein>
<dbReference type="SUPFAM" id="SSF50475">
    <property type="entry name" value="FMN-binding split barrel"/>
    <property type="match status" value="1"/>
</dbReference>
<dbReference type="PANTHER" id="PTHR10851:SF3">
    <property type="entry name" value="PYRIDOXINE_PYRIDOXAMINE 5'-PHOSPHATE OXIDASE 2"/>
    <property type="match status" value="1"/>
</dbReference>
<dbReference type="InterPro" id="IPR000659">
    <property type="entry name" value="Pyridox_Oxase"/>
</dbReference>
<dbReference type="PANTHER" id="PTHR10851">
    <property type="entry name" value="PYRIDOXINE-5-PHOSPHATE OXIDASE"/>
    <property type="match status" value="1"/>
</dbReference>
<organism evidence="6 7">
    <name type="scientific">Lentibacter algarum</name>
    <dbReference type="NCBI Taxonomy" id="576131"/>
    <lineage>
        <taxon>Bacteria</taxon>
        <taxon>Pseudomonadati</taxon>
        <taxon>Pseudomonadota</taxon>
        <taxon>Alphaproteobacteria</taxon>
        <taxon>Rhodobacterales</taxon>
        <taxon>Roseobacteraceae</taxon>
        <taxon>Lentibacter</taxon>
    </lineage>
</organism>
<name>A0A1H3HYJ6_9RHOB</name>
<dbReference type="GO" id="GO:0010181">
    <property type="term" value="F:FMN binding"/>
    <property type="evidence" value="ECO:0007669"/>
    <property type="project" value="InterPro"/>
</dbReference>
<dbReference type="GO" id="GO:0004733">
    <property type="term" value="F:pyridoxamine phosphate oxidase activity"/>
    <property type="evidence" value="ECO:0007669"/>
    <property type="project" value="InterPro"/>
</dbReference>
<dbReference type="STRING" id="576131.SAMN05444486_101742"/>
<feature type="domain" description="Pyridoxamine 5'-phosphate oxidase Alr4036 family FMN-binding" evidence="5">
    <location>
        <begin position="20"/>
        <end position="106"/>
    </location>
</feature>
<keyword evidence="2" id="KW-0285">Flavoprotein</keyword>
<evidence type="ECO:0000256" key="1">
    <source>
        <dbReference type="ARBA" id="ARBA00001917"/>
    </source>
</evidence>
<gene>
    <name evidence="6" type="ORF">SAMN05444486_101742</name>
</gene>
<dbReference type="GO" id="GO:0008615">
    <property type="term" value="P:pyridoxine biosynthetic process"/>
    <property type="evidence" value="ECO:0007669"/>
    <property type="project" value="InterPro"/>
</dbReference>
<dbReference type="OrthoDB" id="5120525at2"/>
<dbReference type="InterPro" id="IPR024624">
    <property type="entry name" value="Pyridox_Oxase_Alr4036_FMN-bd"/>
</dbReference>
<accession>A0A1H3HYJ6</accession>
<dbReference type="GeneID" id="78123536"/>
<keyword evidence="4" id="KW-0560">Oxidoreductase</keyword>
<reference evidence="6 7" key="1">
    <citation type="submission" date="2016-10" db="EMBL/GenBank/DDBJ databases">
        <authorList>
            <person name="de Groot N.N."/>
        </authorList>
    </citation>
    <scope>NUCLEOTIDE SEQUENCE [LARGE SCALE GENOMIC DNA]</scope>
    <source>
        <strain evidence="6 7">DSM 24677</strain>
    </source>
</reference>
<evidence type="ECO:0000313" key="6">
    <source>
        <dbReference type="EMBL" id="SDY20536.1"/>
    </source>
</evidence>
<dbReference type="Proteomes" id="UP000199026">
    <property type="component" value="Unassembled WGS sequence"/>
</dbReference>
<dbReference type="Gene3D" id="2.30.110.10">
    <property type="entry name" value="Electron Transport, Fmn-binding Protein, Chain A"/>
    <property type="match status" value="1"/>
</dbReference>